<protein>
    <submittedName>
        <fullName evidence="4">Arl1</fullName>
    </submittedName>
</protein>
<evidence type="ECO:0000256" key="2">
    <source>
        <dbReference type="ARBA" id="ARBA00023134"/>
    </source>
</evidence>
<dbReference type="AlphaFoldDB" id="A0AAV7JBT8"/>
<accession>A0AAV7JBT8</accession>
<evidence type="ECO:0000256" key="3">
    <source>
        <dbReference type="PIRSR" id="PIRSR606689-1"/>
    </source>
</evidence>
<dbReference type="SMART" id="SM00177">
    <property type="entry name" value="ARF"/>
    <property type="match status" value="1"/>
</dbReference>
<keyword evidence="5" id="KW-1185">Reference proteome</keyword>
<dbReference type="InterPro" id="IPR006689">
    <property type="entry name" value="Small_GTPase_ARF/SAR"/>
</dbReference>
<dbReference type="InterPro" id="IPR024156">
    <property type="entry name" value="Small_GTPase_ARF"/>
</dbReference>
<dbReference type="GO" id="GO:0003924">
    <property type="term" value="F:GTPase activity"/>
    <property type="evidence" value="ECO:0007669"/>
    <property type="project" value="InterPro"/>
</dbReference>
<name>A0AAV7JBT8_9METZ</name>
<feature type="binding site" evidence="3">
    <location>
        <position position="18"/>
    </location>
    <ligand>
        <name>GTP</name>
        <dbReference type="ChEBI" id="CHEBI:37565"/>
    </ligand>
</feature>
<keyword evidence="1 3" id="KW-0547">Nucleotide-binding</keyword>
<evidence type="ECO:0000313" key="5">
    <source>
        <dbReference type="Proteomes" id="UP001165289"/>
    </source>
</evidence>
<dbReference type="PRINTS" id="PR00449">
    <property type="entry name" value="RASTRNSFRMNG"/>
</dbReference>
<keyword evidence="2 3" id="KW-0342">GTP-binding</keyword>
<dbReference type="FunFam" id="3.40.50.300:FF:001798">
    <property type="entry name" value="ADP-ribosylation factor-like protein 1"/>
    <property type="match status" value="1"/>
</dbReference>
<proteinExistence type="predicted"/>
<dbReference type="Gene3D" id="3.40.50.300">
    <property type="entry name" value="P-loop containing nucleotide triphosphate hydrolases"/>
    <property type="match status" value="1"/>
</dbReference>
<dbReference type="EMBL" id="JAKMXF010000361">
    <property type="protein sequence ID" value="KAI6646150.1"/>
    <property type="molecule type" value="Genomic_DNA"/>
</dbReference>
<dbReference type="Pfam" id="PF00025">
    <property type="entry name" value="Arf"/>
    <property type="match status" value="1"/>
</dbReference>
<feature type="binding site" evidence="3">
    <location>
        <begin position="74"/>
        <end position="77"/>
    </location>
    <ligand>
        <name>GTP</name>
        <dbReference type="ChEBI" id="CHEBI:37565"/>
    </ligand>
</feature>
<dbReference type="SUPFAM" id="SSF52540">
    <property type="entry name" value="P-loop containing nucleoside triphosphate hydrolases"/>
    <property type="match status" value="1"/>
</dbReference>
<organism evidence="4 5">
    <name type="scientific">Oopsacas minuta</name>
    <dbReference type="NCBI Taxonomy" id="111878"/>
    <lineage>
        <taxon>Eukaryota</taxon>
        <taxon>Metazoa</taxon>
        <taxon>Porifera</taxon>
        <taxon>Hexactinellida</taxon>
        <taxon>Hexasterophora</taxon>
        <taxon>Lyssacinosida</taxon>
        <taxon>Leucopsacidae</taxon>
        <taxon>Oopsacas</taxon>
    </lineage>
</organism>
<evidence type="ECO:0000313" key="4">
    <source>
        <dbReference type="EMBL" id="KAI6646150.1"/>
    </source>
</evidence>
<evidence type="ECO:0000256" key="1">
    <source>
        <dbReference type="ARBA" id="ARBA00022741"/>
    </source>
</evidence>
<dbReference type="InterPro" id="IPR027417">
    <property type="entry name" value="P-loop_NTPase"/>
</dbReference>
<dbReference type="PANTHER" id="PTHR11711">
    <property type="entry name" value="ADP RIBOSYLATION FACTOR-RELATED"/>
    <property type="match status" value="1"/>
</dbReference>
<gene>
    <name evidence="4" type="ORF">LOD99_9423</name>
</gene>
<sequence>METVIYKNLKFHVWDLGGQTSIRPYWRCYYGHTDAVIYVIDSCDRDRLGISASEFIAMMEEDELKNSILMIFANKQDMENPLTPTEISKSLGLGALKNRTWSIFKTSAINGEGLEEAMNWLVQTLQGGKS</sequence>
<dbReference type="Proteomes" id="UP001165289">
    <property type="component" value="Unassembled WGS sequence"/>
</dbReference>
<dbReference type="GO" id="GO:0005525">
    <property type="term" value="F:GTP binding"/>
    <property type="evidence" value="ECO:0007669"/>
    <property type="project" value="UniProtKB-KW"/>
</dbReference>
<comment type="caution">
    <text evidence="4">The sequence shown here is derived from an EMBL/GenBank/DDBJ whole genome shotgun (WGS) entry which is preliminary data.</text>
</comment>
<reference evidence="4 5" key="1">
    <citation type="journal article" date="2023" name="BMC Biol.">
        <title>The compact genome of the sponge Oopsacas minuta (Hexactinellida) is lacking key metazoan core genes.</title>
        <authorList>
            <person name="Santini S."/>
            <person name="Schenkelaars Q."/>
            <person name="Jourda C."/>
            <person name="Duchesne M."/>
            <person name="Belahbib H."/>
            <person name="Rocher C."/>
            <person name="Selva M."/>
            <person name="Riesgo A."/>
            <person name="Vervoort M."/>
            <person name="Leys S.P."/>
            <person name="Kodjabachian L."/>
            <person name="Le Bivic A."/>
            <person name="Borchiellini C."/>
            <person name="Claverie J.M."/>
            <person name="Renard E."/>
        </authorList>
    </citation>
    <scope>NUCLEOTIDE SEQUENCE [LARGE SCALE GENOMIC DNA]</scope>
    <source>
        <strain evidence="4">SPO-2</strain>
    </source>
</reference>
<dbReference type="PROSITE" id="PS51417">
    <property type="entry name" value="ARF"/>
    <property type="match status" value="1"/>
</dbReference>